<dbReference type="RefSeq" id="WP_343185682.1">
    <property type="nucleotide sequence ID" value="NZ_JBCITM010000006.1"/>
</dbReference>
<proteinExistence type="predicted"/>
<organism evidence="1 2">
    <name type="scientific">Anoxynatronum sibiricum</name>
    <dbReference type="NCBI Taxonomy" id="210623"/>
    <lineage>
        <taxon>Bacteria</taxon>
        <taxon>Bacillati</taxon>
        <taxon>Bacillota</taxon>
        <taxon>Clostridia</taxon>
        <taxon>Eubacteriales</taxon>
        <taxon>Clostridiaceae</taxon>
        <taxon>Anoxynatronum</taxon>
    </lineage>
</organism>
<dbReference type="Proteomes" id="UP001407405">
    <property type="component" value="Unassembled WGS sequence"/>
</dbReference>
<protein>
    <submittedName>
        <fullName evidence="1">Uncharacterized protein</fullName>
    </submittedName>
</protein>
<name>A0ABU9VVE0_9CLOT</name>
<keyword evidence="2" id="KW-1185">Reference proteome</keyword>
<evidence type="ECO:0000313" key="1">
    <source>
        <dbReference type="EMBL" id="MEN1760361.1"/>
    </source>
</evidence>
<gene>
    <name evidence="1" type="ORF">AAIG11_07750</name>
</gene>
<comment type="caution">
    <text evidence="1">The sequence shown here is derived from an EMBL/GenBank/DDBJ whole genome shotgun (WGS) entry which is preliminary data.</text>
</comment>
<evidence type="ECO:0000313" key="2">
    <source>
        <dbReference type="Proteomes" id="UP001407405"/>
    </source>
</evidence>
<sequence>MSADVSEKHYTIIVQGHLDQGWADWFPGMEILLLPEGLTRFTGTVVDQAALHGMLSRISDLRLPLLLVIRGNFQLD</sequence>
<dbReference type="EMBL" id="JBCITM010000006">
    <property type="protein sequence ID" value="MEN1760361.1"/>
    <property type="molecule type" value="Genomic_DNA"/>
</dbReference>
<reference evidence="1 2" key="1">
    <citation type="submission" date="2024-04" db="EMBL/GenBank/DDBJ databases">
        <title>Genome sequencing and metabolic network reconstruction of aminoacids and betaine degradation by Anoxynatronum sibiricum.</title>
        <authorList>
            <person name="Detkova E.N."/>
            <person name="Boltjanskaja Y.V."/>
            <person name="Mardanov A.V."/>
            <person name="Kevbrin V."/>
        </authorList>
    </citation>
    <scope>NUCLEOTIDE SEQUENCE [LARGE SCALE GENOMIC DNA]</scope>
    <source>
        <strain evidence="1 2">Z-7981</strain>
    </source>
</reference>
<accession>A0ABU9VVE0</accession>